<evidence type="ECO:0000313" key="2">
    <source>
        <dbReference type="Proteomes" id="UP000837675"/>
    </source>
</evidence>
<protein>
    <submittedName>
        <fullName evidence="1">Uncharacterized protein</fullName>
    </submittedName>
</protein>
<sequence length="62" mass="7289">MVYFFKHASEPRFINELIEHSHDANIKDAYTALEAYNWSEMELRLYAISKKGTGITRPWNAL</sequence>
<accession>A0A8S4C3K5</accession>
<dbReference type="EMBL" id="CAJVAF010000049">
    <property type="protein sequence ID" value="CAG7589672.1"/>
    <property type="molecule type" value="Genomic_DNA"/>
</dbReference>
<comment type="caution">
    <text evidence="1">The sequence shown here is derived from an EMBL/GenBank/DDBJ whole genome shotgun (WGS) entry which is preliminary data.</text>
</comment>
<dbReference type="AlphaFoldDB" id="A0A8S4C3K5"/>
<organism evidence="1 2">
    <name type="scientific">Hyalomma marginatum</name>
    <dbReference type="NCBI Taxonomy" id="34627"/>
    <lineage>
        <taxon>Eukaryota</taxon>
        <taxon>Metazoa</taxon>
        <taxon>Ecdysozoa</taxon>
        <taxon>Arthropoda</taxon>
        <taxon>Chelicerata</taxon>
        <taxon>Arachnida</taxon>
        <taxon>Acari</taxon>
        <taxon>Parasitiformes</taxon>
        <taxon>Ixodida</taxon>
        <taxon>Ixodoidea</taxon>
        <taxon>Ixodidae</taxon>
        <taxon>Hyalomminae</taxon>
        <taxon>Hyalomma</taxon>
    </lineage>
</organism>
<proteinExistence type="predicted"/>
<dbReference type="Proteomes" id="UP000837675">
    <property type="component" value="Unassembled WGS sequence"/>
</dbReference>
<name>A0A8S4C3K5_9ACAR</name>
<evidence type="ECO:0000313" key="1">
    <source>
        <dbReference type="EMBL" id="CAG7589672.1"/>
    </source>
</evidence>
<gene>
    <name evidence="1" type="ORF">MHYMCMPASI_00181</name>
</gene>
<keyword evidence="2" id="KW-1185">Reference proteome</keyword>
<reference evidence="1" key="1">
    <citation type="submission" date="2021-06" db="EMBL/GenBank/DDBJ databases">
        <authorList>
            <person name="Nardi T."/>
            <person name="Nardi T."/>
        </authorList>
    </citation>
    <scope>NUCLEOTIDE SEQUENCE</scope>
</reference>